<evidence type="ECO:0000313" key="1">
    <source>
        <dbReference type="WBParaSite" id="maker-PairedContig_1806-snap-gene-0.3-mRNA-1"/>
    </source>
</evidence>
<sequence>MTTATALSINQSSSVVISRSEIREPTKRPYTQVPLCIYTEKQTSSIKIRISRHYDITLKRNAVEMIGVADKIREMSLFNQMKLSVAKALQFSIDGNIFEIPECAALMTTDKISIKVANNTQMIKATVDFIEHNNTNFNIRFLIRDERRNKKTIMSANLISGHGFEVKNATGARVMNIKIPNNTASSSIGKIVHPLSTTIYKVLYDNMETNNYRFQVHHLSSDQTVINVEKIALSVYPVLKMIGLLETECIYRFKRMDGIELARVYPKIVLNGRTLILKYEMMQVGMQMRAVILGTTLMLVLHEVYPEIRDALTASTLHFHRRDNVSNERHNGYM</sequence>
<proteinExistence type="predicted"/>
<dbReference type="AlphaFoldDB" id="A0A1I8EFD6"/>
<dbReference type="WBParaSite" id="maker-PairedContig_1806-snap-gene-0.3-mRNA-1">
    <property type="protein sequence ID" value="maker-PairedContig_1806-snap-gene-0.3-mRNA-1"/>
    <property type="gene ID" value="maker-PairedContig_1806-snap-gene-0.3"/>
</dbReference>
<name>A0A1I8EFD6_WUCBA</name>
<organism evidence="1">
    <name type="scientific">Wuchereria bancrofti</name>
    <dbReference type="NCBI Taxonomy" id="6293"/>
    <lineage>
        <taxon>Eukaryota</taxon>
        <taxon>Metazoa</taxon>
        <taxon>Ecdysozoa</taxon>
        <taxon>Nematoda</taxon>
        <taxon>Chromadorea</taxon>
        <taxon>Rhabditida</taxon>
        <taxon>Spirurina</taxon>
        <taxon>Spiruromorpha</taxon>
        <taxon>Filarioidea</taxon>
        <taxon>Onchocercidae</taxon>
        <taxon>Wuchereria</taxon>
    </lineage>
</organism>
<protein>
    <submittedName>
        <fullName evidence="1">Uncharacterized protein</fullName>
    </submittedName>
</protein>
<reference evidence="1" key="1">
    <citation type="submission" date="2016-11" db="UniProtKB">
        <authorList>
            <consortium name="WormBaseParasite"/>
        </authorList>
    </citation>
    <scope>IDENTIFICATION</scope>
    <source>
        <strain evidence="1">pt0022</strain>
    </source>
</reference>
<accession>A0A1I8EFD6</accession>